<dbReference type="InterPro" id="IPR002123">
    <property type="entry name" value="Plipid/glycerol_acylTrfase"/>
</dbReference>
<accession>A0AAE3VSZ3</accession>
<dbReference type="AlphaFoldDB" id="A0AAE3VSZ3"/>
<keyword evidence="7 10" id="KW-0012">Acyltransferase</keyword>
<dbReference type="SMART" id="SM00563">
    <property type="entry name" value="PlsC"/>
    <property type="match status" value="1"/>
</dbReference>
<dbReference type="GO" id="GO:0016020">
    <property type="term" value="C:membrane"/>
    <property type="evidence" value="ECO:0007669"/>
    <property type="project" value="UniProtKB-SubCell"/>
</dbReference>
<comment type="caution">
    <text evidence="10">The sequence shown here is derived from an EMBL/GenBank/DDBJ whole genome shotgun (WGS) entry which is preliminary data.</text>
</comment>
<name>A0AAE3VSZ3_9HYPH</name>
<keyword evidence="5" id="KW-0443">Lipid metabolism</keyword>
<dbReference type="PANTHER" id="PTHR23063:SF52">
    <property type="entry name" value="LYSOPHOSPHATIDYLCHOLINE ACYLTRANSFERASE"/>
    <property type="match status" value="1"/>
</dbReference>
<feature type="transmembrane region" description="Helical" evidence="8">
    <location>
        <begin position="6"/>
        <end position="27"/>
    </location>
</feature>
<keyword evidence="11" id="KW-1185">Reference proteome</keyword>
<dbReference type="PANTHER" id="PTHR23063">
    <property type="entry name" value="PHOSPHOLIPID ACYLTRANSFERASE"/>
    <property type="match status" value="1"/>
</dbReference>
<evidence type="ECO:0000256" key="4">
    <source>
        <dbReference type="ARBA" id="ARBA00022989"/>
    </source>
</evidence>
<dbReference type="Pfam" id="PF01553">
    <property type="entry name" value="Acyltransferase"/>
    <property type="match status" value="1"/>
</dbReference>
<dbReference type="RefSeq" id="WP_306886928.1">
    <property type="nucleotide sequence ID" value="NZ_JAUSUL010000004.1"/>
</dbReference>
<evidence type="ECO:0000313" key="11">
    <source>
        <dbReference type="Proteomes" id="UP001229244"/>
    </source>
</evidence>
<dbReference type="GO" id="GO:0003841">
    <property type="term" value="F:1-acylglycerol-3-phosphate O-acyltransferase activity"/>
    <property type="evidence" value="ECO:0007669"/>
    <property type="project" value="UniProtKB-EC"/>
</dbReference>
<keyword evidence="6 8" id="KW-0472">Membrane</keyword>
<evidence type="ECO:0000256" key="6">
    <source>
        <dbReference type="ARBA" id="ARBA00023136"/>
    </source>
</evidence>
<evidence type="ECO:0000256" key="2">
    <source>
        <dbReference type="ARBA" id="ARBA00022679"/>
    </source>
</evidence>
<feature type="domain" description="Phospholipid/glycerol acyltransferase" evidence="9">
    <location>
        <begin position="66"/>
        <end position="184"/>
    </location>
</feature>
<evidence type="ECO:0000256" key="7">
    <source>
        <dbReference type="ARBA" id="ARBA00023315"/>
    </source>
</evidence>
<proteinExistence type="predicted"/>
<comment type="subcellular location">
    <subcellularLocation>
        <location evidence="1">Membrane</location>
    </subcellularLocation>
</comment>
<evidence type="ECO:0000256" key="1">
    <source>
        <dbReference type="ARBA" id="ARBA00004370"/>
    </source>
</evidence>
<protein>
    <submittedName>
        <fullName evidence="10">1-acyl-sn-glycerol-3-phosphate acyltransferase</fullName>
        <ecNumber evidence="10">2.3.1.51</ecNumber>
    </submittedName>
</protein>
<evidence type="ECO:0000259" key="9">
    <source>
        <dbReference type="SMART" id="SM00563"/>
    </source>
</evidence>
<keyword evidence="2 10" id="KW-0808">Transferase</keyword>
<dbReference type="CDD" id="cd07989">
    <property type="entry name" value="LPLAT_AGPAT-like"/>
    <property type="match status" value="1"/>
</dbReference>
<gene>
    <name evidence="10" type="ORF">J2S73_003508</name>
</gene>
<reference evidence="10" key="1">
    <citation type="submission" date="2023-07" db="EMBL/GenBank/DDBJ databases">
        <title>Genomic Encyclopedia of Type Strains, Phase IV (KMG-IV): sequencing the most valuable type-strain genomes for metagenomic binning, comparative biology and taxonomic classification.</title>
        <authorList>
            <person name="Goeker M."/>
        </authorList>
    </citation>
    <scope>NUCLEOTIDE SEQUENCE</scope>
    <source>
        <strain evidence="10">DSM 21202</strain>
    </source>
</reference>
<keyword evidence="3 8" id="KW-0812">Transmembrane</keyword>
<dbReference type="EC" id="2.3.1.51" evidence="10"/>
<evidence type="ECO:0000256" key="5">
    <source>
        <dbReference type="ARBA" id="ARBA00023098"/>
    </source>
</evidence>
<evidence type="ECO:0000256" key="8">
    <source>
        <dbReference type="SAM" id="Phobius"/>
    </source>
</evidence>
<sequence>MGVIRAVLIIISLTCVTLVLIPAQYFAMWLKSEKVATIPLLWHRITTRLLGIRVLERGAPTPDRPLLVAANHVSWLDITVLGSLMPLSFIAKAEVAGWPVFGLFAKLQRTVFVDRTRRHATGAVAGKIAERLKHGDVMVLFAEGTSSSGTFVLPFRTALLGAAKEAVAEEGERIWVQPLAIAYTRLYGIPLGRYRRPLVAWYGDMDMAPHLWRILKKGPIDVEITWGEAVAFGPGTDRKEIARKAEEIVRRSTVRALTGRADEVAATGG</sequence>
<dbReference type="SUPFAM" id="SSF69593">
    <property type="entry name" value="Glycerol-3-phosphate (1)-acyltransferase"/>
    <property type="match status" value="1"/>
</dbReference>
<dbReference type="GO" id="GO:0006629">
    <property type="term" value="P:lipid metabolic process"/>
    <property type="evidence" value="ECO:0007669"/>
    <property type="project" value="UniProtKB-KW"/>
</dbReference>
<evidence type="ECO:0000256" key="3">
    <source>
        <dbReference type="ARBA" id="ARBA00022692"/>
    </source>
</evidence>
<dbReference type="EMBL" id="JAUSUL010000004">
    <property type="protein sequence ID" value="MDQ0317031.1"/>
    <property type="molecule type" value="Genomic_DNA"/>
</dbReference>
<organism evidence="10 11">
    <name type="scientific">Amorphus orientalis</name>
    <dbReference type="NCBI Taxonomy" id="649198"/>
    <lineage>
        <taxon>Bacteria</taxon>
        <taxon>Pseudomonadati</taxon>
        <taxon>Pseudomonadota</taxon>
        <taxon>Alphaproteobacteria</taxon>
        <taxon>Hyphomicrobiales</taxon>
        <taxon>Amorphaceae</taxon>
        <taxon>Amorphus</taxon>
    </lineage>
</organism>
<keyword evidence="4 8" id="KW-1133">Transmembrane helix</keyword>
<evidence type="ECO:0000313" key="10">
    <source>
        <dbReference type="EMBL" id="MDQ0317031.1"/>
    </source>
</evidence>
<dbReference type="Proteomes" id="UP001229244">
    <property type="component" value="Unassembled WGS sequence"/>
</dbReference>